<evidence type="ECO:0000256" key="1">
    <source>
        <dbReference type="ARBA" id="ARBA00023002"/>
    </source>
</evidence>
<evidence type="ECO:0000259" key="2">
    <source>
        <dbReference type="Pfam" id="PF01266"/>
    </source>
</evidence>
<reference evidence="3" key="1">
    <citation type="submission" date="2013-04" db="EMBL/GenBank/DDBJ databases">
        <title>The genome sequencing project of 58 acetic acid bacteria.</title>
        <authorList>
            <person name="Okamoto-Kainuma A."/>
            <person name="Ishikawa M."/>
            <person name="Umino S."/>
            <person name="Koizumi Y."/>
            <person name="Shiwa Y."/>
            <person name="Yoshikawa H."/>
            <person name="Matsutani M."/>
            <person name="Matsushita K."/>
        </authorList>
    </citation>
    <scope>NUCLEOTIDE SEQUENCE</scope>
    <source>
        <strain evidence="3">NRIC 0228</strain>
    </source>
</reference>
<gene>
    <name evidence="3" type="ORF">AA0228_2866</name>
</gene>
<dbReference type="SUPFAM" id="SSF51905">
    <property type="entry name" value="FAD/NAD(P)-binding domain"/>
    <property type="match status" value="1"/>
</dbReference>
<organism evidence="3 4">
    <name type="scientific">Gluconobacter frateurii NRIC 0228</name>
    <dbReference type="NCBI Taxonomy" id="1307946"/>
    <lineage>
        <taxon>Bacteria</taxon>
        <taxon>Pseudomonadati</taxon>
        <taxon>Pseudomonadota</taxon>
        <taxon>Alphaproteobacteria</taxon>
        <taxon>Acetobacterales</taxon>
        <taxon>Acetobacteraceae</taxon>
        <taxon>Gluconobacter</taxon>
    </lineage>
</organism>
<accession>A0ABQ0QF79</accession>
<comment type="caution">
    <text evidence="3">The sequence shown here is derived from an EMBL/GenBank/DDBJ whole genome shotgun (WGS) entry which is preliminary data.</text>
</comment>
<name>A0ABQ0QF79_9PROT</name>
<dbReference type="PANTHER" id="PTHR13847">
    <property type="entry name" value="SARCOSINE DEHYDROGENASE-RELATED"/>
    <property type="match status" value="1"/>
</dbReference>
<evidence type="ECO:0000313" key="3">
    <source>
        <dbReference type="EMBL" id="GBR16790.1"/>
    </source>
</evidence>
<dbReference type="InterPro" id="IPR036188">
    <property type="entry name" value="FAD/NAD-bd_sf"/>
</dbReference>
<keyword evidence="1" id="KW-0560">Oxidoreductase</keyword>
<dbReference type="RefSeq" id="WP_099182369.1">
    <property type="nucleotide sequence ID" value="NZ_BAQW01000013.1"/>
</dbReference>
<keyword evidence="4" id="KW-1185">Reference proteome</keyword>
<dbReference type="Proteomes" id="UP001061070">
    <property type="component" value="Unassembled WGS sequence"/>
</dbReference>
<dbReference type="EMBL" id="BAQW01000013">
    <property type="protein sequence ID" value="GBR16790.1"/>
    <property type="molecule type" value="Genomic_DNA"/>
</dbReference>
<dbReference type="InterPro" id="IPR006076">
    <property type="entry name" value="FAD-dep_OxRdtase"/>
</dbReference>
<evidence type="ECO:0000313" key="4">
    <source>
        <dbReference type="Proteomes" id="UP001061070"/>
    </source>
</evidence>
<protein>
    <submittedName>
        <fullName evidence="3">Glycine/D-amino acid oxidase</fullName>
    </submittedName>
</protein>
<dbReference type="PANTHER" id="PTHR13847:SF287">
    <property type="entry name" value="FAD-DEPENDENT OXIDOREDUCTASE DOMAIN-CONTAINING PROTEIN 1"/>
    <property type="match status" value="1"/>
</dbReference>
<sequence length="367" mass="39443">MALQVDVAILGGGLHGLSCALQLARQGAEVVVLERDWIGRHASTANAGGVRTLNRDRQELDLGLAALTLWSSLPEMLDEDCGFRPVGQVRIARTETDFATEAARVQALQSDGYTHEEMINANDLKALLPQLGPECAGASYARNDGAADPHLTLRAFRRAAERAGARMMEGVTVTQLSRHNTYWDLDGIVHAPNIVVAAGAWSGSLARSLGDELPSRVRASMMTVTERTSPFPGPVVGCVGAALSLKQTTAGTLVIGGGVQGRADLNTGRSQVDFERLAIGLRLPLQLFPCLEHVRITRCWTGIEALTPDHLPVIGPSPRREGVFYCYGFSGHGFELAPITGFVLADLIAGHAPRWPLKALCPSRFWK</sequence>
<dbReference type="Pfam" id="PF01266">
    <property type="entry name" value="DAO"/>
    <property type="match status" value="1"/>
</dbReference>
<proteinExistence type="predicted"/>
<dbReference type="Gene3D" id="3.30.9.10">
    <property type="entry name" value="D-Amino Acid Oxidase, subunit A, domain 2"/>
    <property type="match status" value="1"/>
</dbReference>
<dbReference type="Gene3D" id="3.50.50.60">
    <property type="entry name" value="FAD/NAD(P)-binding domain"/>
    <property type="match status" value="1"/>
</dbReference>
<feature type="domain" description="FAD dependent oxidoreductase" evidence="2">
    <location>
        <begin position="6"/>
        <end position="347"/>
    </location>
</feature>